<comment type="caution">
    <text evidence="1">The sequence shown here is derived from an EMBL/GenBank/DDBJ whole genome shotgun (WGS) entry which is preliminary data.</text>
</comment>
<dbReference type="Gene3D" id="3.10.180.10">
    <property type="entry name" value="2,3-Dihydroxybiphenyl 1,2-Dioxygenase, domain 1"/>
    <property type="match status" value="1"/>
</dbReference>
<dbReference type="RefSeq" id="WP_310876676.1">
    <property type="nucleotide sequence ID" value="NZ_BSYK01000004.1"/>
</dbReference>
<organism evidence="1 2">
    <name type="scientific">Priestia megaterium</name>
    <name type="common">Bacillus megaterium</name>
    <dbReference type="NCBI Taxonomy" id="1404"/>
    <lineage>
        <taxon>Bacteria</taxon>
        <taxon>Bacillati</taxon>
        <taxon>Bacillota</taxon>
        <taxon>Bacilli</taxon>
        <taxon>Bacillales</taxon>
        <taxon>Bacillaceae</taxon>
        <taxon>Priestia</taxon>
    </lineage>
</organism>
<dbReference type="SUPFAM" id="SSF54593">
    <property type="entry name" value="Glyoxalase/Bleomycin resistance protein/Dihydroxybiphenyl dioxygenase"/>
    <property type="match status" value="1"/>
</dbReference>
<protein>
    <submittedName>
        <fullName evidence="1">Glyoxalase</fullName>
    </submittedName>
</protein>
<proteinExistence type="predicted"/>
<dbReference type="InterPro" id="IPR029068">
    <property type="entry name" value="Glyas_Bleomycin-R_OHBP_Dase"/>
</dbReference>
<accession>A0AAX6BT32</accession>
<evidence type="ECO:0000313" key="2">
    <source>
        <dbReference type="Proteomes" id="UP001165240"/>
    </source>
</evidence>
<gene>
    <name evidence="1" type="ORF">ShirakiTB12_54120</name>
</gene>
<name>A0AAX6BT32_PRIMG</name>
<reference evidence="1" key="1">
    <citation type="journal article" date="2024" name="Appl Microbiol">
        <title>Effect of kuratsuki Bacillus and Priestia on Taste of Sake.</title>
        <authorList>
            <person name="Kobayashi K."/>
            <person name="Nishida H."/>
        </authorList>
    </citation>
    <scope>NUCLEOTIDE SEQUENCE</scope>
    <source>
        <strain evidence="1">B-12</strain>
    </source>
</reference>
<dbReference type="AlphaFoldDB" id="A0AAX6BT32"/>
<evidence type="ECO:0000313" key="1">
    <source>
        <dbReference type="EMBL" id="GMG76943.1"/>
    </source>
</evidence>
<dbReference type="Proteomes" id="UP001165240">
    <property type="component" value="Unassembled WGS sequence"/>
</dbReference>
<sequence>MITHYADLELQTVSIQGIKQAYADSLQLPILYESSHFIRFQLTPFTTLSFKETYEAIHPVHFAIQVPYSQFISISSFIHQSGLFILKQENGQYIDETSTRKNLYFRDGDGNLLEIIAHEYIKENQVELFGQLKGMYLREIGFPVKSVPVFRDWLKSTLKMKTERDQDTFNFVIGGTAHAVVVSKERPWIPISMKALPPKMLVTLGTPNINFVKKLANTLDNNSLESDKIYFSKEGYNFCVKYSSDFEMSLLKELNLPL</sequence>
<dbReference type="EMBL" id="BSYK01000004">
    <property type="protein sequence ID" value="GMG76943.1"/>
    <property type="molecule type" value="Genomic_DNA"/>
</dbReference>